<evidence type="ECO:0000313" key="2">
    <source>
        <dbReference type="EMBL" id="CDP22739.1"/>
    </source>
</evidence>
<keyword evidence="3" id="KW-1185">Reference proteome</keyword>
<dbReference type="GeneID" id="6197574"/>
<sequence>MNSLGKLNVSRVAVQIENTLALVNINLDFSLWRCAPSPEYHPVGLALTLKRKHEAEKGEIHRTACKLGFLFHELVPETPRLFKTFDGPFQPFIGADCTSIWAAATSGPSLIGVFLLDCMLADAWEAKAATSIRVELVEKRIRTVKADLETSWDASARSWLRRAEASMKFQHSQFDLIAQNLNIPYPKGKSTYETAVITWTLAMEVFEKLLHNTPQQACDRSVLRGISAWNFVPQSSCLSG</sequence>
<dbReference type="HOGENOM" id="CLU_049636_0_0_1"/>
<protein>
    <submittedName>
        <fullName evidence="1">Podospora anserina S mat+ genomic DNA chromosome 1, supercontig 1</fullName>
    </submittedName>
</protein>
<evidence type="ECO:0000313" key="1">
    <source>
        <dbReference type="EMBL" id="CAP60098.1"/>
    </source>
</evidence>
<gene>
    <name evidence="1" type="ORF">PODANS_1_4130</name>
</gene>
<reference evidence="1 3" key="1">
    <citation type="journal article" date="2008" name="Genome Biol.">
        <title>The genome sequence of the model ascomycete fungus Podospora anserina.</title>
        <authorList>
            <person name="Espagne E."/>
            <person name="Lespinet O."/>
            <person name="Malagnac F."/>
            <person name="Da Silva C."/>
            <person name="Jaillon O."/>
            <person name="Porcel B.M."/>
            <person name="Couloux A."/>
            <person name="Aury J.-M."/>
            <person name="Segurens B."/>
            <person name="Poulain J."/>
            <person name="Anthouard V."/>
            <person name="Grossetete S."/>
            <person name="Khalili H."/>
            <person name="Coppin E."/>
            <person name="Dequard-Chablat M."/>
            <person name="Picard M."/>
            <person name="Contamine V."/>
            <person name="Arnaise S."/>
            <person name="Bourdais A."/>
            <person name="Berteaux-Lecellier V."/>
            <person name="Gautheret D."/>
            <person name="de Vries R.P."/>
            <person name="Battaglia E."/>
            <person name="Coutinho P.M."/>
            <person name="Danchin E.G.J."/>
            <person name="Henrissat B."/>
            <person name="El Khoury R."/>
            <person name="Sainsard-Chanet A."/>
            <person name="Boivin A."/>
            <person name="Pinan-Lucarre B."/>
            <person name="Sellem C.H."/>
            <person name="Debuchy R."/>
            <person name="Wincker P."/>
            <person name="Weissenbach J."/>
            <person name="Silar P."/>
        </authorList>
    </citation>
    <scope>NUCLEOTIDE SEQUENCE [LARGE SCALE GENOMIC DNA]</scope>
    <source>
        <strain evidence="3">S / ATCC MYA-4624 / DSM 980 / FGSC 10383</strain>
        <strain evidence="1">S mat+</strain>
    </source>
</reference>
<dbReference type="EMBL" id="CU633438">
    <property type="protein sequence ID" value="CAP60098.1"/>
    <property type="molecule type" value="Genomic_DNA"/>
</dbReference>
<organism evidence="1">
    <name type="scientific">Podospora anserina (strain S / ATCC MYA-4624 / DSM 980 / FGSC 10383)</name>
    <name type="common">Pleurage anserina</name>
    <dbReference type="NCBI Taxonomy" id="515849"/>
    <lineage>
        <taxon>Eukaryota</taxon>
        <taxon>Fungi</taxon>
        <taxon>Dikarya</taxon>
        <taxon>Ascomycota</taxon>
        <taxon>Pezizomycotina</taxon>
        <taxon>Sordariomycetes</taxon>
        <taxon>Sordariomycetidae</taxon>
        <taxon>Sordariales</taxon>
        <taxon>Podosporaceae</taxon>
        <taxon>Podospora</taxon>
        <taxon>Podospora anserina</taxon>
    </lineage>
</organism>
<reference evidence="1" key="2">
    <citation type="submission" date="2008-07" db="EMBL/GenBank/DDBJ databases">
        <authorList>
            <person name="Genoscope - CEA"/>
        </authorList>
    </citation>
    <scope>NUCLEOTIDE SEQUENCE</scope>
    <source>
        <strain evidence="1">S mat+</strain>
    </source>
</reference>
<dbReference type="EMBL" id="FO904936">
    <property type="protein sequence ID" value="CDP22739.1"/>
    <property type="molecule type" value="Genomic_DNA"/>
</dbReference>
<evidence type="ECO:0000313" key="3">
    <source>
        <dbReference type="Proteomes" id="UP000001197"/>
    </source>
</evidence>
<reference evidence="2" key="4">
    <citation type="submission" date="2015-04" db="EMBL/GenBank/DDBJ databases">
        <title>Maintaining two mating types: Structure of the mating type locus and its role in heterokaryosis in Podospora anserina.</title>
        <authorList>
            <person name="Grognet P."/>
            <person name="Bidard F."/>
            <person name="Kuchly C."/>
            <person name="Chan Ho Tong L."/>
            <person name="Coppin E."/>
            <person name="Ait Benkhali J."/>
            <person name="Couloux A."/>
            <person name="Wincker P."/>
            <person name="Debuchy R."/>
            <person name="Silar P."/>
        </authorList>
    </citation>
    <scope>NUCLEOTIDE SEQUENCE</scope>
</reference>
<dbReference type="KEGG" id="pan:PODANSg09665"/>
<dbReference type="OrthoDB" id="5354164at2759"/>
<dbReference type="eggNOG" id="ENOG502SJYI">
    <property type="taxonomic scope" value="Eukaryota"/>
</dbReference>
<accession>B2AAI6</accession>
<reference evidence="3" key="3">
    <citation type="journal article" date="2014" name="Genetics">
        <title>Maintaining two mating types: Structure of the mating type locus and its role in heterokaryosis in Podospora anserina.</title>
        <authorList>
            <person name="Grognet P."/>
            <person name="Bidard F."/>
            <person name="Kuchly C."/>
            <person name="Tong L.C.H."/>
            <person name="Coppin E."/>
            <person name="Benkhali J.A."/>
            <person name="Couloux A."/>
            <person name="Wincker P."/>
            <person name="Debuchy R."/>
            <person name="Silar P."/>
        </authorList>
    </citation>
    <scope>GENOME REANNOTATION</scope>
    <source>
        <strain evidence="3">S / ATCC MYA-4624 / DSM 980 / FGSC 10383</strain>
    </source>
</reference>
<name>B2AAI6_PODAN</name>
<dbReference type="VEuPathDB" id="FungiDB:PODANS_1_4130"/>
<dbReference type="RefSeq" id="XP_001912616.1">
    <property type="nucleotide sequence ID" value="XM_001912581.1"/>
</dbReference>
<proteinExistence type="predicted"/>
<dbReference type="Proteomes" id="UP000001197">
    <property type="component" value="Chromosome 1"/>
</dbReference>
<dbReference type="AlphaFoldDB" id="B2AAI6"/>